<dbReference type="InterPro" id="IPR004143">
    <property type="entry name" value="BPL_LPL_catalytic"/>
</dbReference>
<evidence type="ECO:0000313" key="4">
    <source>
        <dbReference type="Proteomes" id="UP000243136"/>
    </source>
</evidence>
<keyword evidence="1 3" id="KW-0436">Ligase</keyword>
<name>A0A250G5N4_9FLAO</name>
<proteinExistence type="predicted"/>
<organism evidence="3 4">
    <name type="scientific">Capnocytophaga canimorsus</name>
    <dbReference type="NCBI Taxonomy" id="28188"/>
    <lineage>
        <taxon>Bacteria</taxon>
        <taxon>Pseudomonadati</taxon>
        <taxon>Bacteroidota</taxon>
        <taxon>Flavobacteriia</taxon>
        <taxon>Flavobacteriales</taxon>
        <taxon>Flavobacteriaceae</taxon>
        <taxon>Capnocytophaga</taxon>
    </lineage>
</organism>
<dbReference type="PROSITE" id="PS51733">
    <property type="entry name" value="BPL_LPL_CATALYTIC"/>
    <property type="match status" value="1"/>
</dbReference>
<feature type="domain" description="BPL/LPL catalytic" evidence="2">
    <location>
        <begin position="1"/>
        <end position="178"/>
    </location>
</feature>
<reference evidence="4" key="1">
    <citation type="submission" date="2017-06" db="EMBL/GenBank/DDBJ databases">
        <title>Capnocytophaga spp. assemblies.</title>
        <authorList>
            <person name="Gulvik C.A."/>
        </authorList>
    </citation>
    <scope>NUCLEOTIDE SEQUENCE [LARGE SCALE GENOMIC DNA]</scope>
    <source>
        <strain evidence="4">H5594</strain>
    </source>
</reference>
<dbReference type="GO" id="GO:0004077">
    <property type="term" value="F:biotin--[biotin carboxyl-carrier protein] ligase activity"/>
    <property type="evidence" value="ECO:0007669"/>
    <property type="project" value="InterPro"/>
</dbReference>
<dbReference type="SUPFAM" id="SSF55681">
    <property type="entry name" value="Class II aaRS and biotin synthetases"/>
    <property type="match status" value="1"/>
</dbReference>
<dbReference type="AlphaFoldDB" id="A0A250G5N4"/>
<dbReference type="NCBIfam" id="TIGR00121">
    <property type="entry name" value="birA_ligase"/>
    <property type="match status" value="1"/>
</dbReference>
<gene>
    <name evidence="3" type="ORF">CGC56_10865</name>
</gene>
<dbReference type="InterPro" id="IPR004408">
    <property type="entry name" value="Biotin_CoA_COase_ligase"/>
</dbReference>
<dbReference type="Pfam" id="PF03099">
    <property type="entry name" value="BPL_LplA_LipB"/>
    <property type="match status" value="1"/>
</dbReference>
<dbReference type="PANTHER" id="PTHR12835">
    <property type="entry name" value="BIOTIN PROTEIN LIGASE"/>
    <property type="match status" value="1"/>
</dbReference>
<dbReference type="Gene3D" id="3.30.930.10">
    <property type="entry name" value="Bira Bifunctional Protein, Domain 2"/>
    <property type="match status" value="1"/>
</dbReference>
<accession>A0A250G5N4</accession>
<dbReference type="Proteomes" id="UP000243136">
    <property type="component" value="Chromosome"/>
</dbReference>
<evidence type="ECO:0000256" key="1">
    <source>
        <dbReference type="ARBA" id="ARBA00022598"/>
    </source>
</evidence>
<protein>
    <submittedName>
        <fullName evidence="3">Biotin--[acetyl-CoA-carboxylase] ligase</fullName>
    </submittedName>
</protein>
<dbReference type="GO" id="GO:0005737">
    <property type="term" value="C:cytoplasm"/>
    <property type="evidence" value="ECO:0007669"/>
    <property type="project" value="TreeGrafter"/>
</dbReference>
<dbReference type="CDD" id="cd16442">
    <property type="entry name" value="BPL"/>
    <property type="match status" value="1"/>
</dbReference>
<dbReference type="RefSeq" id="WP_095917819.1">
    <property type="nucleotide sequence ID" value="NZ_CP022388.1"/>
</dbReference>
<evidence type="ECO:0000313" key="3">
    <source>
        <dbReference type="EMBL" id="ATA92613.1"/>
    </source>
</evidence>
<dbReference type="InterPro" id="IPR045864">
    <property type="entry name" value="aa-tRNA-synth_II/BPL/LPL"/>
</dbReference>
<dbReference type="EMBL" id="CP022388">
    <property type="protein sequence ID" value="ATA92613.1"/>
    <property type="molecule type" value="Genomic_DNA"/>
</dbReference>
<sequence>MEIIKLNAIDSTNGFLKKMAYEQPNLSNFLTIWTPIQTAGVGQYGAKWNSEPNKNLTFSTLCLFNRLETKHFFLLNMLVSLAIHKALETLEIPQLSIKWPNDILSSKYKLGGILIENVIRSGYIEKSIVGIGLNINQTEFNGLPKASSLKKITGLTYEIEPLMQSILKNLEAHLAKVEQLSFESVYPLYKRHLFRIDQVSAFRPHLGNDFSGIIRGVLPSGKLVVQNEDDQMLTFSLKEIELLY</sequence>
<dbReference type="PANTHER" id="PTHR12835:SF5">
    <property type="entry name" value="BIOTIN--PROTEIN LIGASE"/>
    <property type="match status" value="1"/>
</dbReference>
<evidence type="ECO:0000259" key="2">
    <source>
        <dbReference type="PROSITE" id="PS51733"/>
    </source>
</evidence>